<dbReference type="Gene3D" id="1.50.10.10">
    <property type="match status" value="1"/>
</dbReference>
<protein>
    <recommendedName>
        <fullName evidence="2">Mannosylglycerate hydrolase MGH1-like glycoside hydrolase domain-containing protein</fullName>
    </recommendedName>
</protein>
<evidence type="ECO:0000313" key="3">
    <source>
        <dbReference type="EMBL" id="GAA3058501.1"/>
    </source>
</evidence>
<feature type="region of interest" description="Disordered" evidence="1">
    <location>
        <begin position="1"/>
        <end position="22"/>
    </location>
</feature>
<feature type="domain" description="Mannosylglycerate hydrolase MGH1-like glycoside hydrolase" evidence="2">
    <location>
        <begin position="111"/>
        <end position="422"/>
    </location>
</feature>
<dbReference type="InterPro" id="IPR008928">
    <property type="entry name" value="6-hairpin_glycosidase_sf"/>
</dbReference>
<evidence type="ECO:0000256" key="1">
    <source>
        <dbReference type="SAM" id="MobiDB-lite"/>
    </source>
</evidence>
<dbReference type="EMBL" id="BAAAVT010000005">
    <property type="protein sequence ID" value="GAA3058501.1"/>
    <property type="molecule type" value="Genomic_DNA"/>
</dbReference>
<proteinExistence type="predicted"/>
<dbReference type="InterPro" id="IPR012341">
    <property type="entry name" value="6hp_glycosidase-like_sf"/>
</dbReference>
<accession>A0ABP6LW23</accession>
<evidence type="ECO:0000313" key="4">
    <source>
        <dbReference type="Proteomes" id="UP001500236"/>
    </source>
</evidence>
<dbReference type="Proteomes" id="UP001500236">
    <property type="component" value="Unassembled WGS sequence"/>
</dbReference>
<comment type="caution">
    <text evidence="3">The sequence shown here is derived from an EMBL/GenBank/DDBJ whole genome shotgun (WGS) entry which is preliminary data.</text>
</comment>
<dbReference type="SUPFAM" id="SSF48208">
    <property type="entry name" value="Six-hairpin glycosidases"/>
    <property type="match status" value="1"/>
</dbReference>
<keyword evidence="4" id="KW-1185">Reference proteome</keyword>
<dbReference type="Pfam" id="PF22422">
    <property type="entry name" value="MGH1-like_GH"/>
    <property type="match status" value="1"/>
</dbReference>
<reference evidence="4" key="1">
    <citation type="journal article" date="2019" name="Int. J. Syst. Evol. Microbiol.">
        <title>The Global Catalogue of Microorganisms (GCM) 10K type strain sequencing project: providing services to taxonomists for standard genome sequencing and annotation.</title>
        <authorList>
            <consortium name="The Broad Institute Genomics Platform"/>
            <consortium name="The Broad Institute Genome Sequencing Center for Infectious Disease"/>
            <person name="Wu L."/>
            <person name="Ma J."/>
        </authorList>
    </citation>
    <scope>NUCLEOTIDE SEQUENCE [LARGE SCALE GENOMIC DNA]</scope>
    <source>
        <strain evidence="4">JCM 14309</strain>
    </source>
</reference>
<organism evidence="3 4">
    <name type="scientific">Nesterenkonia aethiopica</name>
    <dbReference type="NCBI Taxonomy" id="269144"/>
    <lineage>
        <taxon>Bacteria</taxon>
        <taxon>Bacillati</taxon>
        <taxon>Actinomycetota</taxon>
        <taxon>Actinomycetes</taxon>
        <taxon>Micrococcales</taxon>
        <taxon>Micrococcaceae</taxon>
        <taxon>Nesterenkonia</taxon>
    </lineage>
</organism>
<sequence>MTEVSGPEASVPEVSVPELSVPELSPPATQALACLREADRSALSSALAEGLAATGAGFAAVGGPLQERWGQALADLDACLRKQRGVTVLHEGGAYDGAWVESTGTISAEVLSRFAPQAAADTFALFAEHQRDDGLIPYKVTRDGPAFSQIQMVTPLARSVWTHHRLHTESTAWLRRMYEAMSAHDAWLAAHRDTRGTGAVEAFCTFDAGHDLSPRFWFAPDRCLGGEASRCDPEAPGVPYIAPDLTANVACQRTYLAQIAEELGEDPTPWRAAAAASGEALFAHCWDAVDAAFYDLDAAWQPVRVLSDVQLRVMACEIGDDDLFAEVLRRHLFATSRFLSHYGLTSLAMDDPRFDGDHTRNSWAGPVNMLTMIRAPHAFEHHGRPAELAVLLKPVLTALAVADRYPQCLDPWSGEAGYTSCYSPAALWVLDAVERLCGILPMPSGGFAVTSLAPTRLEHGAAAEAVAASRRLGGVTWEAVSDDTGTVLPRDGAEHLRIPRGWRAELTEDGTLTAVVGVAPRPVTGRLTGPGAPGAPDGAAGGGELTLAPDERVRWAEGVVVDRGGPTFIAPRA</sequence>
<dbReference type="InterPro" id="IPR054491">
    <property type="entry name" value="MGH1-like_GH"/>
</dbReference>
<gene>
    <name evidence="3" type="ORF">GCM10010529_10360</name>
</gene>
<feature type="region of interest" description="Disordered" evidence="1">
    <location>
        <begin position="523"/>
        <end position="544"/>
    </location>
</feature>
<evidence type="ECO:0000259" key="2">
    <source>
        <dbReference type="Pfam" id="PF22422"/>
    </source>
</evidence>
<name>A0ABP6LW23_9MICC</name>